<keyword evidence="2" id="KW-1133">Transmembrane helix</keyword>
<dbReference type="Proteomes" id="UP000749559">
    <property type="component" value="Unassembled WGS sequence"/>
</dbReference>
<feature type="domain" description="Methyltransferase" evidence="3">
    <location>
        <begin position="175"/>
        <end position="262"/>
    </location>
</feature>
<dbReference type="InterPro" id="IPR041698">
    <property type="entry name" value="Methyltransf_25"/>
</dbReference>
<dbReference type="Gene3D" id="3.40.50.150">
    <property type="entry name" value="Vaccinia Virus protein VP39"/>
    <property type="match status" value="1"/>
</dbReference>
<protein>
    <recommendedName>
        <fullName evidence="3">Methyltransferase domain-containing protein</fullName>
    </recommendedName>
</protein>
<dbReference type="SUPFAM" id="SSF53335">
    <property type="entry name" value="S-adenosyl-L-methionine-dependent methyltransferases"/>
    <property type="match status" value="1"/>
</dbReference>
<dbReference type="EMBL" id="CAIIXF020000008">
    <property type="protein sequence ID" value="CAH1792606.1"/>
    <property type="molecule type" value="Genomic_DNA"/>
</dbReference>
<accession>A0A8S4PDV4</accession>
<keyword evidence="2" id="KW-0812">Transmembrane</keyword>
<feature type="region of interest" description="Disordered" evidence="1">
    <location>
        <begin position="95"/>
        <end position="114"/>
    </location>
</feature>
<evidence type="ECO:0000256" key="2">
    <source>
        <dbReference type="SAM" id="Phobius"/>
    </source>
</evidence>
<dbReference type="InterPro" id="IPR029063">
    <property type="entry name" value="SAM-dependent_MTases_sf"/>
</dbReference>
<name>A0A8S4PDV4_OWEFU</name>
<proteinExistence type="predicted"/>
<dbReference type="OrthoDB" id="9991036at2759"/>
<evidence type="ECO:0000256" key="1">
    <source>
        <dbReference type="SAM" id="MobiDB-lite"/>
    </source>
</evidence>
<feature type="transmembrane region" description="Helical" evidence="2">
    <location>
        <begin position="6"/>
        <end position="26"/>
    </location>
</feature>
<dbReference type="AlphaFoldDB" id="A0A8S4PDV4"/>
<evidence type="ECO:0000313" key="4">
    <source>
        <dbReference type="EMBL" id="CAH1792606.1"/>
    </source>
</evidence>
<organism evidence="4 5">
    <name type="scientific">Owenia fusiformis</name>
    <name type="common">Polychaete worm</name>
    <dbReference type="NCBI Taxonomy" id="6347"/>
    <lineage>
        <taxon>Eukaryota</taxon>
        <taxon>Metazoa</taxon>
        <taxon>Spiralia</taxon>
        <taxon>Lophotrochozoa</taxon>
        <taxon>Annelida</taxon>
        <taxon>Polychaeta</taxon>
        <taxon>Sedentaria</taxon>
        <taxon>Canalipalpata</taxon>
        <taxon>Sabellida</taxon>
        <taxon>Oweniida</taxon>
        <taxon>Oweniidae</taxon>
        <taxon>Owenia</taxon>
    </lineage>
</organism>
<evidence type="ECO:0000259" key="3">
    <source>
        <dbReference type="Pfam" id="PF13649"/>
    </source>
</evidence>
<reference evidence="4" key="1">
    <citation type="submission" date="2022-03" db="EMBL/GenBank/DDBJ databases">
        <authorList>
            <person name="Martin C."/>
        </authorList>
    </citation>
    <scope>NUCLEOTIDE SEQUENCE</scope>
</reference>
<dbReference type="Pfam" id="PF13649">
    <property type="entry name" value="Methyltransf_25"/>
    <property type="match status" value="1"/>
</dbReference>
<evidence type="ECO:0000313" key="5">
    <source>
        <dbReference type="Proteomes" id="UP000749559"/>
    </source>
</evidence>
<sequence length="351" mass="40882">MKLKKYLLFTVFCQTILTVFMIYKVTQKYDNIQKPKSSEHHVVEKYIIQPTSMNGNNFNNGNYSKTIFNNYHNSNIVSNCITGDATRRRNESIMTKEFTDRGSSGQPENPETRQRSFEMIFRDKIWMGHLKDSTYSGLQASGLGSNLFFAQEFMATLHIVMNWIKAQTKSDLISILDVACGDMQWMSRFLTTRDDVIYTGLDIVPDLINHHKKNYEKYNWIFATHDITLDVFPGRYDIIICRMMLQHLKHHDAVRALSHMANAKYILLTTFPRVQENIDLDLEQSDKGRVRFLNMELPPFSLAPPICLQRDGPKNEINHFVGLWPLPLRQIVKCNYQKVKMSNPNMNVYSC</sequence>
<dbReference type="CDD" id="cd02440">
    <property type="entry name" value="AdoMet_MTases"/>
    <property type="match status" value="1"/>
</dbReference>
<gene>
    <name evidence="4" type="ORF">OFUS_LOCUS17551</name>
</gene>
<keyword evidence="5" id="KW-1185">Reference proteome</keyword>
<keyword evidence="2" id="KW-0472">Membrane</keyword>
<comment type="caution">
    <text evidence="4">The sequence shown here is derived from an EMBL/GenBank/DDBJ whole genome shotgun (WGS) entry which is preliminary data.</text>
</comment>